<feature type="domain" description="Helicase C-terminal" evidence="3">
    <location>
        <begin position="240"/>
        <end position="381"/>
    </location>
</feature>
<dbReference type="InterPro" id="IPR014001">
    <property type="entry name" value="Helicase_ATP-bd"/>
</dbReference>
<reference evidence="4 5" key="1">
    <citation type="submission" date="2007-06" db="EMBL/GenBank/DDBJ databases">
        <authorList>
            <person name="Shimkets L."/>
            <person name="Ferriera S."/>
            <person name="Johnson J."/>
            <person name="Kravitz S."/>
            <person name="Beeson K."/>
            <person name="Sutton G."/>
            <person name="Rogers Y.-H."/>
            <person name="Friedman R."/>
            <person name="Frazier M."/>
            <person name="Venter J.C."/>
        </authorList>
    </citation>
    <scope>NUCLEOTIDE SEQUENCE [LARGE SCALE GENOMIC DNA]</scope>
    <source>
        <strain evidence="4 5">SIR-1</strain>
    </source>
</reference>
<dbReference type="PROSITE" id="PS51194">
    <property type="entry name" value="HELICASE_CTER"/>
    <property type="match status" value="1"/>
</dbReference>
<dbReference type="SUPFAM" id="SSF52540">
    <property type="entry name" value="P-loop containing nucleoside triphosphate hydrolases"/>
    <property type="match status" value="1"/>
</dbReference>
<evidence type="ECO:0000259" key="2">
    <source>
        <dbReference type="PROSITE" id="PS51192"/>
    </source>
</evidence>
<evidence type="ECO:0000259" key="3">
    <source>
        <dbReference type="PROSITE" id="PS51194"/>
    </source>
</evidence>
<comment type="caution">
    <text evidence="4">The sequence shown here is derived from an EMBL/GenBank/DDBJ whole genome shotgun (WGS) entry which is preliminary data.</text>
</comment>
<dbReference type="InterPro" id="IPR027417">
    <property type="entry name" value="P-loop_NTPase"/>
</dbReference>
<dbReference type="GO" id="GO:0016787">
    <property type="term" value="F:hydrolase activity"/>
    <property type="evidence" value="ECO:0007669"/>
    <property type="project" value="InterPro"/>
</dbReference>
<dbReference type="PROSITE" id="PS51192">
    <property type="entry name" value="HELICASE_ATP_BIND_1"/>
    <property type="match status" value="1"/>
</dbReference>
<evidence type="ECO:0000313" key="5">
    <source>
        <dbReference type="Proteomes" id="UP000005801"/>
    </source>
</evidence>
<gene>
    <name evidence="4" type="ORF">PPSIR1_33219</name>
</gene>
<dbReference type="Pfam" id="PF04851">
    <property type="entry name" value="ResIII"/>
    <property type="match status" value="1"/>
</dbReference>
<dbReference type="GO" id="GO:0005524">
    <property type="term" value="F:ATP binding"/>
    <property type="evidence" value="ECO:0007669"/>
    <property type="project" value="InterPro"/>
</dbReference>
<dbReference type="GO" id="GO:0036121">
    <property type="term" value="F:double-stranded DNA helicase activity"/>
    <property type="evidence" value="ECO:0007669"/>
    <property type="project" value="TreeGrafter"/>
</dbReference>
<keyword evidence="5" id="KW-1185">Reference proteome</keyword>
<dbReference type="InterPro" id="IPR050742">
    <property type="entry name" value="Helicase_Restrict-Modif_Enz"/>
</dbReference>
<dbReference type="SMART" id="SM00490">
    <property type="entry name" value="HELICc"/>
    <property type="match status" value="1"/>
</dbReference>
<dbReference type="EMBL" id="ABCS01000030">
    <property type="protein sequence ID" value="EDM78477.1"/>
    <property type="molecule type" value="Genomic_DNA"/>
</dbReference>
<dbReference type="Proteomes" id="UP000005801">
    <property type="component" value="Unassembled WGS sequence"/>
</dbReference>
<dbReference type="SMART" id="SM00487">
    <property type="entry name" value="DEXDc"/>
    <property type="match status" value="1"/>
</dbReference>
<accession>A6G6K0</accession>
<dbReference type="RefSeq" id="WP_006972349.1">
    <property type="nucleotide sequence ID" value="NZ_ABCS01000030.1"/>
</dbReference>
<evidence type="ECO:0008006" key="6">
    <source>
        <dbReference type="Google" id="ProtNLM"/>
    </source>
</evidence>
<dbReference type="Pfam" id="PF00271">
    <property type="entry name" value="Helicase_C"/>
    <property type="match status" value="1"/>
</dbReference>
<protein>
    <recommendedName>
        <fullName evidence="6">DEAD/DEAH box helicase</fullName>
    </recommendedName>
</protein>
<dbReference type="GO" id="GO:0061749">
    <property type="term" value="F:forked DNA-dependent helicase activity"/>
    <property type="evidence" value="ECO:0007669"/>
    <property type="project" value="TreeGrafter"/>
</dbReference>
<evidence type="ECO:0000256" key="1">
    <source>
        <dbReference type="SAM" id="MobiDB-lite"/>
    </source>
</evidence>
<dbReference type="OrthoDB" id="9804086at2"/>
<feature type="domain" description="Helicase ATP-binding" evidence="2">
    <location>
        <begin position="16"/>
        <end position="176"/>
    </location>
</feature>
<dbReference type="AlphaFoldDB" id="A6G6K0"/>
<dbReference type="STRING" id="391625.PPSIR1_33219"/>
<dbReference type="InterPro" id="IPR006935">
    <property type="entry name" value="Helicase/UvrB_N"/>
</dbReference>
<organism evidence="4 5">
    <name type="scientific">Plesiocystis pacifica SIR-1</name>
    <dbReference type="NCBI Taxonomy" id="391625"/>
    <lineage>
        <taxon>Bacteria</taxon>
        <taxon>Pseudomonadati</taxon>
        <taxon>Myxococcota</taxon>
        <taxon>Polyangia</taxon>
        <taxon>Nannocystales</taxon>
        <taxon>Nannocystaceae</taxon>
        <taxon>Plesiocystis</taxon>
    </lineage>
</organism>
<proteinExistence type="predicted"/>
<dbReference type="PANTHER" id="PTHR47396">
    <property type="entry name" value="TYPE I RESTRICTION ENZYME ECOKI R PROTEIN"/>
    <property type="match status" value="1"/>
</dbReference>
<feature type="region of interest" description="Disordered" evidence="1">
    <location>
        <begin position="377"/>
        <end position="402"/>
    </location>
</feature>
<sequence length="561" mass="61562">MKLRDYQVEAVRAVIEGRKRGLRRMLVALPTGAGKTVIFSELIRLARREVLVLAHRDELLTQAKAKIEAALRRHGDERRVEIERGEQRASSSAKVIVASIRSLHAERIGRVLAGRQIGLVIYDECHHAVAESNREVLARIGVFGERWPGTLVGFTATTRRADGRALGEVFQEIVTERSLSDMIAAGYLRPLEGLRIETKVSLEDVPVLGGTSFGAELDAGDFDPEALEEAVNVEARNQLVARSIMELCRDRRTIAFCVGVRHAEHLSAALNRLGVRAAIVHGEMPKPARERALSRFRAGDFRVLTNVGVLTEGFDDPGVSAIAMVRPTRSEALYLQCVGRGMRLSPDAETCLVLDFVDLSDLDLVTTATLEAGPSKVREAREDEAADAETNEGAPMIPIDDDRDEAPLTLAELSRRLQAFDPLTLAHSREAAAISANAWLSLGVHGMLLHFHGRDGGLRRFELRPRGKRGGAEVWLDDRTLARFSTMSAAIEAVDYELPRHGDPASARPDAPWRVHPITPELAEAVAALEPPRRATTVGEAIAHLALDRPELFGKPGPRQR</sequence>
<dbReference type="Gene3D" id="3.40.50.300">
    <property type="entry name" value="P-loop containing nucleotide triphosphate hydrolases"/>
    <property type="match status" value="2"/>
</dbReference>
<dbReference type="GO" id="GO:0000403">
    <property type="term" value="F:Y-form DNA binding"/>
    <property type="evidence" value="ECO:0007669"/>
    <property type="project" value="TreeGrafter"/>
</dbReference>
<name>A6G6K0_9BACT</name>
<evidence type="ECO:0000313" key="4">
    <source>
        <dbReference type="EMBL" id="EDM78477.1"/>
    </source>
</evidence>
<dbReference type="PANTHER" id="PTHR47396:SF1">
    <property type="entry name" value="ATP-DEPENDENT HELICASE IRC3-RELATED"/>
    <property type="match status" value="1"/>
</dbReference>
<dbReference type="eggNOG" id="COG1061">
    <property type="taxonomic scope" value="Bacteria"/>
</dbReference>
<dbReference type="InterPro" id="IPR001650">
    <property type="entry name" value="Helicase_C-like"/>
</dbReference>